<evidence type="ECO:0000313" key="6">
    <source>
        <dbReference type="Proteomes" id="UP000258127"/>
    </source>
</evidence>
<evidence type="ECO:0000313" key="5">
    <source>
        <dbReference type="EMBL" id="AXO89956.1"/>
    </source>
</evidence>
<keyword evidence="3" id="KW-0804">Transcription</keyword>
<dbReference type="Proteomes" id="UP000258127">
    <property type="component" value="Chromosome"/>
</dbReference>
<reference evidence="5 6" key="1">
    <citation type="submission" date="2018-08" db="EMBL/GenBank/DDBJ databases">
        <authorList>
            <person name="Lee Y."/>
            <person name="Kakembo D."/>
        </authorList>
    </citation>
    <scope>NUCLEOTIDE SEQUENCE [LARGE SCALE GENOMIC DNA]</scope>
    <source>
        <strain evidence="5 6">JBCS1880</strain>
    </source>
</reference>
<keyword evidence="1" id="KW-0805">Transcription regulation</keyword>
<dbReference type="Gene3D" id="1.10.10.60">
    <property type="entry name" value="Homeodomain-like"/>
    <property type="match status" value="1"/>
</dbReference>
<dbReference type="RefSeq" id="WP_116889280.1">
    <property type="nucleotide sequence ID" value="NZ_CP031641.1"/>
</dbReference>
<dbReference type="PROSITE" id="PS00041">
    <property type="entry name" value="HTH_ARAC_FAMILY_1"/>
    <property type="match status" value="1"/>
</dbReference>
<accession>A0AAI8PCY8</accession>
<dbReference type="PANTHER" id="PTHR47893:SF1">
    <property type="entry name" value="REGULATORY PROTEIN PCHR"/>
    <property type="match status" value="1"/>
</dbReference>
<keyword evidence="6" id="KW-1185">Reference proteome</keyword>
<dbReference type="InterPro" id="IPR009057">
    <property type="entry name" value="Homeodomain-like_sf"/>
</dbReference>
<dbReference type="SMART" id="SM00342">
    <property type="entry name" value="HTH_ARAC"/>
    <property type="match status" value="1"/>
</dbReference>
<protein>
    <submittedName>
        <fullName evidence="5">AraC family transcriptional regulator</fullName>
    </submittedName>
</protein>
<dbReference type="Pfam" id="PF12833">
    <property type="entry name" value="HTH_18"/>
    <property type="match status" value="1"/>
</dbReference>
<evidence type="ECO:0000256" key="1">
    <source>
        <dbReference type="ARBA" id="ARBA00023015"/>
    </source>
</evidence>
<dbReference type="AlphaFoldDB" id="A0AAI8PCY8"/>
<dbReference type="InterPro" id="IPR053142">
    <property type="entry name" value="PchR_regulatory_protein"/>
</dbReference>
<dbReference type="GO" id="GO:0043565">
    <property type="term" value="F:sequence-specific DNA binding"/>
    <property type="evidence" value="ECO:0007669"/>
    <property type="project" value="InterPro"/>
</dbReference>
<dbReference type="GO" id="GO:0003700">
    <property type="term" value="F:DNA-binding transcription factor activity"/>
    <property type="evidence" value="ECO:0007669"/>
    <property type="project" value="InterPro"/>
</dbReference>
<evidence type="ECO:0000256" key="3">
    <source>
        <dbReference type="ARBA" id="ARBA00023163"/>
    </source>
</evidence>
<gene>
    <name evidence="5" type="ORF">DZC75_18835</name>
</gene>
<dbReference type="PANTHER" id="PTHR47893">
    <property type="entry name" value="REGULATORY PROTEIN PCHR"/>
    <property type="match status" value="1"/>
</dbReference>
<proteinExistence type="predicted"/>
<dbReference type="PROSITE" id="PS01124">
    <property type="entry name" value="HTH_ARAC_FAMILY_2"/>
    <property type="match status" value="1"/>
</dbReference>
<dbReference type="InterPro" id="IPR018060">
    <property type="entry name" value="HTH_AraC"/>
</dbReference>
<organism evidence="5 6">
    <name type="scientific">Pseudomonas parafulva</name>
    <dbReference type="NCBI Taxonomy" id="157782"/>
    <lineage>
        <taxon>Bacteria</taxon>
        <taxon>Pseudomonadati</taxon>
        <taxon>Pseudomonadota</taxon>
        <taxon>Gammaproteobacteria</taxon>
        <taxon>Pseudomonadales</taxon>
        <taxon>Pseudomonadaceae</taxon>
        <taxon>Pseudomonas</taxon>
    </lineage>
</organism>
<dbReference type="EMBL" id="CP031641">
    <property type="protein sequence ID" value="AXO89956.1"/>
    <property type="molecule type" value="Genomic_DNA"/>
</dbReference>
<keyword evidence="2" id="KW-0238">DNA-binding</keyword>
<dbReference type="InterPro" id="IPR018062">
    <property type="entry name" value="HTH_AraC-typ_CS"/>
</dbReference>
<dbReference type="SUPFAM" id="SSF46689">
    <property type="entry name" value="Homeodomain-like"/>
    <property type="match status" value="2"/>
</dbReference>
<name>A0AAI8PCY8_9PSED</name>
<sequence>MNSPNPYLDTHFSFDSPSSLAQAGVFDRRTAQVMGSAVGHYHAHTVREHLQYFDCDLQFPEPLRIEKVLPGSLCIVQVLDGQWQHRIEGRLNQYEAGTPHVLGLSESMQAVDTLAPGSHARMAGLRVAGRYLRELAEEDPNLRPLLALLGDGMRFSALPACPAVGRLLEQLYHCPYHGALKRLHQESLSLAVLVELGAHVAGRVAPPDAPQRGQQDLAHEARRLLDEHLADPPTVLELARQLGVGETTLRRAFAKVFGQSMLQYLRQQRMELARTLLLQRKWQVAQIAYRLGYANPANFSNAYKAYHGHPPGMA</sequence>
<evidence type="ECO:0000259" key="4">
    <source>
        <dbReference type="PROSITE" id="PS01124"/>
    </source>
</evidence>
<dbReference type="GO" id="GO:0009893">
    <property type="term" value="P:positive regulation of metabolic process"/>
    <property type="evidence" value="ECO:0007669"/>
    <property type="project" value="UniProtKB-ARBA"/>
</dbReference>
<feature type="domain" description="HTH araC/xylS-type" evidence="4">
    <location>
        <begin position="219"/>
        <end position="314"/>
    </location>
</feature>
<evidence type="ECO:0000256" key="2">
    <source>
        <dbReference type="ARBA" id="ARBA00023125"/>
    </source>
</evidence>